<keyword evidence="5" id="KW-0456">Lyase</keyword>
<sequence>MNEIVELNLHDSKVRLRWQNFLKSLDISNFSDKEVEKIDKTLGIYEDNQLVATGSLAGNTLKYVGVCNKGVTQGSRFNTIVNALVNYLFQNKIFHIFVFTKVKYSTSFQHLGFHELARSSEGTFLETGTPGIQDFLAEIPQISNQGQKRISAIVMNANPFTNGHRYLVEQAACESDYVYVFVVSTDLSLFTTVERTSLVKAGTGDLENVSVINGNDYLVSYTTFPAYFLKSTDEEIEYQTTLDAQVFKTQIAPFLNIKKRFVGTEPLSKTTKKYNEVLKRELSPEIQVVEIERLKSKSQNFITATEVRHLIQENRITAIESLVPAPTYQFITDNQEQLSHRIQEGMNINGN</sequence>
<accession>A0A081BHP8</accession>
<dbReference type="PANTHER" id="PTHR40599:SF1">
    <property type="entry name" value="[CITRATE [PRO-3S]-LYASE] LIGASE"/>
    <property type="match status" value="1"/>
</dbReference>
<dbReference type="GO" id="GO:0016829">
    <property type="term" value="F:lyase activity"/>
    <property type="evidence" value="ECO:0007669"/>
    <property type="project" value="UniProtKB-KW"/>
</dbReference>
<comment type="catalytic activity">
    <reaction evidence="3">
        <text>holo-[citrate lyase ACP] + acetate + ATP = acetyl-[citrate lyase ACP] + AMP + diphosphate</text>
        <dbReference type="Rhea" id="RHEA:23788"/>
        <dbReference type="Rhea" id="RHEA-COMP:10158"/>
        <dbReference type="Rhea" id="RHEA-COMP:13710"/>
        <dbReference type="ChEBI" id="CHEBI:30089"/>
        <dbReference type="ChEBI" id="CHEBI:30616"/>
        <dbReference type="ChEBI" id="CHEBI:33019"/>
        <dbReference type="ChEBI" id="CHEBI:82683"/>
        <dbReference type="ChEBI" id="CHEBI:137976"/>
        <dbReference type="ChEBI" id="CHEBI:456215"/>
        <dbReference type="EC" id="6.2.1.22"/>
    </reaction>
</comment>
<dbReference type="GO" id="GO:0008771">
    <property type="term" value="F:[citrate (pro-3S)-lyase] ligase activity"/>
    <property type="evidence" value="ECO:0007669"/>
    <property type="project" value="UniProtKB-EC"/>
</dbReference>
<dbReference type="NCBIfam" id="TIGR00124">
    <property type="entry name" value="cit_ly_ligase"/>
    <property type="match status" value="1"/>
</dbReference>
<gene>
    <name evidence="5" type="primary">citC</name>
    <name evidence="5" type="ORF">LOSG293_080520</name>
</gene>
<keyword evidence="2 3" id="KW-0067">ATP-binding</keyword>
<comment type="caution">
    <text evidence="5">The sequence shown here is derived from an EMBL/GenBank/DDBJ whole genome shotgun (WGS) entry which is preliminary data.</text>
</comment>
<dbReference type="Proteomes" id="UP000028700">
    <property type="component" value="Unassembled WGS sequence"/>
</dbReference>
<dbReference type="SUPFAM" id="SSF52374">
    <property type="entry name" value="Nucleotidylyl transferase"/>
    <property type="match status" value="1"/>
</dbReference>
<organism evidence="5 6">
    <name type="scientific">Secundilactobacillus oryzae JCM 18671</name>
    <dbReference type="NCBI Taxonomy" id="1291743"/>
    <lineage>
        <taxon>Bacteria</taxon>
        <taxon>Bacillati</taxon>
        <taxon>Bacillota</taxon>
        <taxon>Bacilli</taxon>
        <taxon>Lactobacillales</taxon>
        <taxon>Lactobacillaceae</taxon>
        <taxon>Secundilactobacillus</taxon>
    </lineage>
</organism>
<name>A0A081BHP8_9LACO</name>
<dbReference type="PIRSF" id="PIRSF005751">
    <property type="entry name" value="Acet_citr_lig"/>
    <property type="match status" value="1"/>
</dbReference>
<dbReference type="Pfam" id="PF08218">
    <property type="entry name" value="Citrate_ly_lig"/>
    <property type="match status" value="1"/>
</dbReference>
<dbReference type="InterPro" id="IPR014729">
    <property type="entry name" value="Rossmann-like_a/b/a_fold"/>
</dbReference>
<evidence type="ECO:0000256" key="1">
    <source>
        <dbReference type="ARBA" id="ARBA00022741"/>
    </source>
</evidence>
<protein>
    <recommendedName>
        <fullName evidence="3">[Citrate [pro-3S]-lyase] ligase</fullName>
        <ecNumber evidence="3">6.2.1.22</ecNumber>
    </recommendedName>
</protein>
<dbReference type="EMBL" id="BBJM01000008">
    <property type="protein sequence ID" value="GAK47566.1"/>
    <property type="molecule type" value="Genomic_DNA"/>
</dbReference>
<proteinExistence type="predicted"/>
<dbReference type="SMART" id="SM00764">
    <property type="entry name" value="Citrate_ly_lig"/>
    <property type="match status" value="1"/>
</dbReference>
<dbReference type="EC" id="6.2.1.22" evidence="3"/>
<evidence type="ECO:0000313" key="6">
    <source>
        <dbReference type="Proteomes" id="UP000028700"/>
    </source>
</evidence>
<evidence type="ECO:0000259" key="4">
    <source>
        <dbReference type="SMART" id="SM00764"/>
    </source>
</evidence>
<feature type="domain" description="Citrate lyase ligase C-terminal" evidence="4">
    <location>
        <begin position="150"/>
        <end position="331"/>
    </location>
</feature>
<comment type="function">
    <text evidence="3">Acetylation of prosthetic group (2-(5''-phosphoribosyl)-3'-dephosphocoenzyme-A) of the gamma subunit of citrate lyase.</text>
</comment>
<dbReference type="eggNOG" id="COG3053">
    <property type="taxonomic scope" value="Bacteria"/>
</dbReference>
<dbReference type="RefSeq" id="WP_034527005.1">
    <property type="nucleotide sequence ID" value="NZ_BBJM01000008.1"/>
</dbReference>
<dbReference type="STRING" id="1291743.LOSG293_080520"/>
<keyword evidence="3 5" id="KW-0436">Ligase</keyword>
<evidence type="ECO:0000256" key="2">
    <source>
        <dbReference type="ARBA" id="ARBA00022840"/>
    </source>
</evidence>
<dbReference type="InterPro" id="IPR005216">
    <property type="entry name" value="Citrate_lyase_ligase"/>
</dbReference>
<dbReference type="PANTHER" id="PTHR40599">
    <property type="entry name" value="[CITRATE [PRO-3S]-LYASE] LIGASE"/>
    <property type="match status" value="1"/>
</dbReference>
<reference evidence="5" key="1">
    <citation type="journal article" date="2014" name="Genome Announc.">
        <title>Draft Genome Sequence of Lactobacillus oryzae Strain SG293T.</title>
        <authorList>
            <person name="Tanizawa Y."/>
            <person name="Fujisawa T."/>
            <person name="Mochizuki T."/>
            <person name="Kaminuma E."/>
            <person name="Nakamura Y."/>
            <person name="Tohno M."/>
        </authorList>
    </citation>
    <scope>NUCLEOTIDE SEQUENCE [LARGE SCALE GENOMIC DNA]</scope>
    <source>
        <strain evidence="5">SG293</strain>
    </source>
</reference>
<keyword evidence="6" id="KW-1185">Reference proteome</keyword>
<keyword evidence="1 3" id="KW-0547">Nucleotide-binding</keyword>
<dbReference type="GO" id="GO:0005524">
    <property type="term" value="F:ATP binding"/>
    <property type="evidence" value="ECO:0007669"/>
    <property type="project" value="UniProtKB-UniRule"/>
</dbReference>
<dbReference type="Gene3D" id="3.40.50.620">
    <property type="entry name" value="HUPs"/>
    <property type="match status" value="1"/>
</dbReference>
<evidence type="ECO:0000313" key="5">
    <source>
        <dbReference type="EMBL" id="GAK47566.1"/>
    </source>
</evidence>
<evidence type="ECO:0000256" key="3">
    <source>
        <dbReference type="PIRNR" id="PIRNR005751"/>
    </source>
</evidence>
<dbReference type="AlphaFoldDB" id="A0A081BHP8"/>
<dbReference type="InterPro" id="IPR013166">
    <property type="entry name" value="Citrate_lyase_ligase_C"/>
</dbReference>
<dbReference type="OrthoDB" id="9779753at2"/>